<dbReference type="InterPro" id="IPR030395">
    <property type="entry name" value="GP_PDE_dom"/>
</dbReference>
<evidence type="ECO:0000256" key="5">
    <source>
        <dbReference type="ARBA" id="ARBA00022801"/>
    </source>
</evidence>
<comment type="caution">
    <text evidence="11">The sequence shown here is derived from an EMBL/GenBank/DDBJ whole genome shotgun (WGS) entry which is preliminary data.</text>
</comment>
<evidence type="ECO:0000256" key="1">
    <source>
        <dbReference type="ARBA" id="ARBA00007277"/>
    </source>
</evidence>
<accession>A0A5N5GJ74</accession>
<dbReference type="PROSITE" id="PS51704">
    <property type="entry name" value="GP_PDE"/>
    <property type="match status" value="2"/>
</dbReference>
<dbReference type="InterPro" id="IPR017946">
    <property type="entry name" value="PLC-like_Pdiesterase_TIM-brl"/>
</dbReference>
<organism evidence="11 12">
    <name type="scientific">Pyrus ussuriensis x Pyrus communis</name>
    <dbReference type="NCBI Taxonomy" id="2448454"/>
    <lineage>
        <taxon>Eukaryota</taxon>
        <taxon>Viridiplantae</taxon>
        <taxon>Streptophyta</taxon>
        <taxon>Embryophyta</taxon>
        <taxon>Tracheophyta</taxon>
        <taxon>Spermatophyta</taxon>
        <taxon>Magnoliopsida</taxon>
        <taxon>eudicotyledons</taxon>
        <taxon>Gunneridae</taxon>
        <taxon>Pentapetalae</taxon>
        <taxon>rosids</taxon>
        <taxon>fabids</taxon>
        <taxon>Rosales</taxon>
        <taxon>Rosaceae</taxon>
        <taxon>Amygdaloideae</taxon>
        <taxon>Maleae</taxon>
        <taxon>Pyrus</taxon>
    </lineage>
</organism>
<feature type="signal peptide" evidence="9">
    <location>
        <begin position="1"/>
        <end position="23"/>
    </location>
</feature>
<keyword evidence="4" id="KW-0319">Glycerol metabolism</keyword>
<evidence type="ECO:0000256" key="7">
    <source>
        <dbReference type="ARBA" id="ARBA00047512"/>
    </source>
</evidence>
<dbReference type="SUPFAM" id="SSF51695">
    <property type="entry name" value="PLC-like phosphodiesterases"/>
    <property type="match status" value="2"/>
</dbReference>
<dbReference type="CDD" id="cd08603">
    <property type="entry name" value="GDPD_SHV3_repeat_1"/>
    <property type="match status" value="1"/>
</dbReference>
<evidence type="ECO:0000313" key="11">
    <source>
        <dbReference type="EMBL" id="KAB2615559.1"/>
    </source>
</evidence>
<sequence>MCNSRALVALALLLHSVVALVSAQGSSKWKTLSGDPPKVVARGGFSGLFPGYSSAAFSFALITSVQDAVLWCDVQLTKDGAGICFPDLLLNNNSNIDMALPKRDKSYLVNGVSTKGWFTVDFTFDDLASVYVTQGIYSRTNRFDGNQYPILLIEDVAMQFKPPGLWLNIQHDIFFSQHNLSMRKYVISVSKQVVINYISSPEVAFLNSIKARVSPSATKLVFRFLGQAETEPSTNQTYGSLLKNLTFIKTFASGILIPKTYIWPFTKDNYIEPHTSVVTDAHKEGLTVFASDFVNDFPLAYNYSYDPVSEYLQFIDNGDFSVDGVLSDFPITPSEAINCFAHLGSNASGQAKPLVISKYGASGDFPSCTNLAYEKAIADGVDVLDCPVQISQDGIPFCASSINLIDITEVTQSPFNSLTTVVPEIKAGGGIFTFSLAWKDIEGLTPTISNPWSKNMLFRNPMSKTGGKYLTLSDFLALAKRSSSLSGVLIDIEYAAYLAEKQKLSITDAVMNTLSKAGFDNQTALDVNIQSANSSVLMKFKEKTSYELVYKIEEEIGDAPSSTIEDIKKFADSVVIKKASIFPEVEAFTTGVTDVVSKLQAAKLPVYVELFSNEFVSQAWDFFSDPTVEINSFVSGANIDGVITDFPKTAARYKKNRCLSKKVIPNYMSPIRPASLIQVVTSAYLPPAEAPNPTLRESDVIEPPLPSVNAQAPAPTGGSSVGASPKPSGQPRIAACFFLSYLAMAIAALFVF</sequence>
<reference evidence="12" key="2">
    <citation type="submission" date="2019-10" db="EMBL/GenBank/DDBJ databases">
        <title>A de novo genome assembly of a pear dwarfing rootstock.</title>
        <authorList>
            <person name="Wang F."/>
            <person name="Wang J."/>
            <person name="Li S."/>
            <person name="Zhang Y."/>
            <person name="Fang M."/>
            <person name="Ma L."/>
            <person name="Zhao Y."/>
            <person name="Jiang S."/>
        </authorList>
    </citation>
    <scope>NUCLEOTIDE SEQUENCE [LARGE SCALE GENOMIC DNA]</scope>
</reference>
<dbReference type="FunFam" id="3.20.20.190:FF:000011">
    <property type="entry name" value="Glycerophosphodiester phosphodiesterase GDPDL3"/>
    <property type="match status" value="1"/>
</dbReference>
<evidence type="ECO:0000256" key="8">
    <source>
        <dbReference type="SAM" id="MobiDB-lite"/>
    </source>
</evidence>
<dbReference type="EMBL" id="SMOL01000402">
    <property type="protein sequence ID" value="KAB2615559.1"/>
    <property type="molecule type" value="Genomic_DNA"/>
</dbReference>
<feature type="chain" id="PRO_5024320488" description="glycerophosphodiester phosphodiesterase" evidence="9">
    <location>
        <begin position="24"/>
        <end position="752"/>
    </location>
</feature>
<reference evidence="11 12" key="3">
    <citation type="submission" date="2019-11" db="EMBL/GenBank/DDBJ databases">
        <title>A de novo genome assembly of a pear dwarfing rootstock.</title>
        <authorList>
            <person name="Wang F."/>
            <person name="Wang J."/>
            <person name="Li S."/>
            <person name="Zhang Y."/>
            <person name="Fang M."/>
            <person name="Ma L."/>
            <person name="Zhao Y."/>
            <person name="Jiang S."/>
        </authorList>
    </citation>
    <scope>NUCLEOTIDE SEQUENCE [LARGE SCALE GENOMIC DNA]</scope>
    <source>
        <strain evidence="11">S2</strain>
        <tissue evidence="11">Leaf</tissue>
    </source>
</reference>
<dbReference type="GO" id="GO:0006629">
    <property type="term" value="P:lipid metabolic process"/>
    <property type="evidence" value="ECO:0007669"/>
    <property type="project" value="InterPro"/>
</dbReference>
<dbReference type="FunFam" id="3.20.20.190:FF:000013">
    <property type="entry name" value="Glycerophosphodiester phosphodiesterase GDPDL3"/>
    <property type="match status" value="1"/>
</dbReference>
<evidence type="ECO:0000259" key="10">
    <source>
        <dbReference type="PROSITE" id="PS51704"/>
    </source>
</evidence>
<keyword evidence="3 9" id="KW-0732">Signal</keyword>
<keyword evidence="12" id="KW-1185">Reference proteome</keyword>
<feature type="domain" description="GP-PDE" evidence="10">
    <location>
        <begin position="37"/>
        <end position="337"/>
    </location>
</feature>
<dbReference type="AlphaFoldDB" id="A0A5N5GJ74"/>
<protein>
    <recommendedName>
        <fullName evidence="2">glycerophosphodiester phosphodiesterase</fullName>
        <ecNumber evidence="2">3.1.4.46</ecNumber>
    </recommendedName>
</protein>
<dbReference type="Gene3D" id="3.20.20.190">
    <property type="entry name" value="Phosphatidylinositol (PI) phosphodiesterase"/>
    <property type="match status" value="2"/>
</dbReference>
<proteinExistence type="inferred from homology"/>
<dbReference type="Pfam" id="PF03009">
    <property type="entry name" value="GDPD"/>
    <property type="match status" value="1"/>
</dbReference>
<feature type="region of interest" description="Disordered" evidence="8">
    <location>
        <begin position="695"/>
        <end position="726"/>
    </location>
</feature>
<feature type="domain" description="GP-PDE" evidence="10">
    <location>
        <begin position="353"/>
        <end position="654"/>
    </location>
</feature>
<dbReference type="CDD" id="cd08604">
    <property type="entry name" value="GDPD_SHV3_repeat_2"/>
    <property type="match status" value="1"/>
</dbReference>
<comment type="similarity">
    <text evidence="1">Belongs to the glycerophosphoryl diester phosphodiesterase family.</text>
</comment>
<dbReference type="Proteomes" id="UP000327157">
    <property type="component" value="Chromosome 3"/>
</dbReference>
<dbReference type="GO" id="GO:0006071">
    <property type="term" value="P:glycerol metabolic process"/>
    <property type="evidence" value="ECO:0007669"/>
    <property type="project" value="UniProtKB-KW"/>
</dbReference>
<comment type="catalytic activity">
    <reaction evidence="7">
        <text>a sn-glycero-3-phosphodiester + H2O = an alcohol + sn-glycerol 3-phosphate + H(+)</text>
        <dbReference type="Rhea" id="RHEA:12969"/>
        <dbReference type="ChEBI" id="CHEBI:15377"/>
        <dbReference type="ChEBI" id="CHEBI:15378"/>
        <dbReference type="ChEBI" id="CHEBI:30879"/>
        <dbReference type="ChEBI" id="CHEBI:57597"/>
        <dbReference type="ChEBI" id="CHEBI:83408"/>
        <dbReference type="EC" id="3.1.4.46"/>
    </reaction>
</comment>
<evidence type="ECO:0000313" key="12">
    <source>
        <dbReference type="Proteomes" id="UP000327157"/>
    </source>
</evidence>
<evidence type="ECO:0000256" key="9">
    <source>
        <dbReference type="SAM" id="SignalP"/>
    </source>
</evidence>
<dbReference type="PANTHER" id="PTHR43620">
    <property type="entry name" value="GLYCEROPHOSPHORYL DIESTER PHOSPHODIESTERASE"/>
    <property type="match status" value="1"/>
</dbReference>
<dbReference type="PANTHER" id="PTHR43620:SF7">
    <property type="entry name" value="GLYCEROPHOSPHODIESTER PHOSPHODIESTERASE GDPD5-RELATED"/>
    <property type="match status" value="1"/>
</dbReference>
<name>A0A5N5GJ74_9ROSA</name>
<evidence type="ECO:0000256" key="2">
    <source>
        <dbReference type="ARBA" id="ARBA00012247"/>
    </source>
</evidence>
<reference evidence="11 12" key="1">
    <citation type="submission" date="2019-09" db="EMBL/GenBank/DDBJ databases">
        <authorList>
            <person name="Ou C."/>
        </authorList>
    </citation>
    <scope>NUCLEOTIDE SEQUENCE [LARGE SCALE GENOMIC DNA]</scope>
    <source>
        <strain evidence="11">S2</strain>
        <tissue evidence="11">Leaf</tissue>
    </source>
</reference>
<evidence type="ECO:0000256" key="4">
    <source>
        <dbReference type="ARBA" id="ARBA00022798"/>
    </source>
</evidence>
<keyword evidence="6" id="KW-0325">Glycoprotein</keyword>
<dbReference type="OrthoDB" id="1058301at2759"/>
<evidence type="ECO:0000256" key="6">
    <source>
        <dbReference type="ARBA" id="ARBA00023180"/>
    </source>
</evidence>
<dbReference type="GO" id="GO:0008889">
    <property type="term" value="F:glycerophosphodiester phosphodiesterase activity"/>
    <property type="evidence" value="ECO:0007669"/>
    <property type="project" value="UniProtKB-EC"/>
</dbReference>
<evidence type="ECO:0000256" key="3">
    <source>
        <dbReference type="ARBA" id="ARBA00022729"/>
    </source>
</evidence>
<gene>
    <name evidence="11" type="ORF">D8674_022147</name>
</gene>
<dbReference type="EC" id="3.1.4.46" evidence="2"/>
<keyword evidence="5" id="KW-0378">Hydrolase</keyword>